<evidence type="ECO:0000256" key="3">
    <source>
        <dbReference type="ARBA" id="ARBA00023002"/>
    </source>
</evidence>
<dbReference type="OrthoDB" id="9766715at2"/>
<comment type="cofactor">
    <cofactor evidence="1">
        <name>Mg(2+)</name>
        <dbReference type="ChEBI" id="CHEBI:18420"/>
    </cofactor>
</comment>
<dbReference type="GeneID" id="93496858"/>
<feature type="region of interest" description="Disordered" evidence="5">
    <location>
        <begin position="299"/>
        <end position="321"/>
    </location>
</feature>
<dbReference type="InterPro" id="IPR001017">
    <property type="entry name" value="DH_E1"/>
</dbReference>
<keyword evidence="8" id="KW-1185">Reference proteome</keyword>
<keyword evidence="3" id="KW-0560">Oxidoreductase</keyword>
<dbReference type="RefSeq" id="WP_085250599.1">
    <property type="nucleotide sequence ID" value="NZ_CAJMWJ010000001.1"/>
</dbReference>
<dbReference type="InterPro" id="IPR050642">
    <property type="entry name" value="PDH_E1_Alpha_Subunit"/>
</dbReference>
<keyword evidence="4" id="KW-0786">Thiamine pyrophosphate</keyword>
<evidence type="ECO:0000313" key="8">
    <source>
        <dbReference type="Proteomes" id="UP000193087"/>
    </source>
</evidence>
<dbReference type="PANTHER" id="PTHR11516">
    <property type="entry name" value="PYRUVATE DEHYDROGENASE E1 COMPONENT, ALPHA SUBUNIT BACTERIAL AND ORGANELLAR"/>
    <property type="match status" value="1"/>
</dbReference>
<dbReference type="AlphaFoldDB" id="A0A1X2CRV6"/>
<gene>
    <name evidence="7" type="ORF">AWC22_19290</name>
</gene>
<accession>A0A1X2CRV6</accession>
<dbReference type="GO" id="GO:0004739">
    <property type="term" value="F:pyruvate dehydrogenase (acetyl-transferring) activity"/>
    <property type="evidence" value="ECO:0007669"/>
    <property type="project" value="TreeGrafter"/>
</dbReference>
<dbReference type="SUPFAM" id="SSF52518">
    <property type="entry name" value="Thiamin diphosphate-binding fold (THDP-binding)"/>
    <property type="match status" value="1"/>
</dbReference>
<evidence type="ECO:0000256" key="5">
    <source>
        <dbReference type="SAM" id="MobiDB-lite"/>
    </source>
</evidence>
<dbReference type="Pfam" id="PF00676">
    <property type="entry name" value="E1_dh"/>
    <property type="match status" value="1"/>
</dbReference>
<proteinExistence type="predicted"/>
<dbReference type="GO" id="GO:0006086">
    <property type="term" value="P:pyruvate decarboxylation to acetyl-CoA"/>
    <property type="evidence" value="ECO:0007669"/>
    <property type="project" value="TreeGrafter"/>
</dbReference>
<feature type="domain" description="Dehydrogenase E1 component" evidence="6">
    <location>
        <begin position="20"/>
        <end position="298"/>
    </location>
</feature>
<name>A0A1X2CRV6_9MYCO</name>
<dbReference type="Gene3D" id="3.40.50.970">
    <property type="match status" value="1"/>
</dbReference>
<dbReference type="PANTHER" id="PTHR11516:SF60">
    <property type="entry name" value="PYRUVATE DEHYDROGENASE E1 COMPONENT SUBUNIT ALPHA"/>
    <property type="match status" value="1"/>
</dbReference>
<evidence type="ECO:0000256" key="4">
    <source>
        <dbReference type="ARBA" id="ARBA00023052"/>
    </source>
</evidence>
<evidence type="ECO:0000313" key="7">
    <source>
        <dbReference type="EMBL" id="ORW78563.1"/>
    </source>
</evidence>
<dbReference type="EMBL" id="LQPQ01000080">
    <property type="protein sequence ID" value="ORW78563.1"/>
    <property type="molecule type" value="Genomic_DNA"/>
</dbReference>
<organism evidence="7 8">
    <name type="scientific">Mycobacterium riyadhense</name>
    <dbReference type="NCBI Taxonomy" id="486698"/>
    <lineage>
        <taxon>Bacteria</taxon>
        <taxon>Bacillati</taxon>
        <taxon>Actinomycetota</taxon>
        <taxon>Actinomycetes</taxon>
        <taxon>Mycobacteriales</taxon>
        <taxon>Mycobacteriaceae</taxon>
        <taxon>Mycobacterium</taxon>
    </lineage>
</organism>
<protein>
    <submittedName>
        <fullName evidence="7">Dehydrogenase</fullName>
    </submittedName>
</protein>
<dbReference type="STRING" id="486698.AWC22_19290"/>
<dbReference type="InterPro" id="IPR029061">
    <property type="entry name" value="THDP-binding"/>
</dbReference>
<evidence type="ECO:0000256" key="2">
    <source>
        <dbReference type="ARBA" id="ARBA00001964"/>
    </source>
</evidence>
<sequence>MTCASVRSAVSLLDHLELYRRMWVLRLLDMALEQLRGEGLISRQMQTAFGQEAVAIGATAGLNEGDVAITTHRPHAQHVGRGNQLGPLIAEMMGRTGGMDGLPSPPRVVEQSPLLAIGYGYTQWLDDNGRVTLCVAGDGDVDSAAFNDAANVAVVWQLPVVILVENIRDALSVRSGSHARDAQLYRKAAGYGMPGVSVDGNDVQAVRETVAIAVDRARTGGGPTLVQAITYRTTDFSGSDRGGYRDLSGSEQFLDPLIFTRRRLIAAGATRRRLDEVERTARRLVADAVAYAKARPQADRNDLGGLSRTPGEPDGQAETRF</sequence>
<evidence type="ECO:0000259" key="6">
    <source>
        <dbReference type="Pfam" id="PF00676"/>
    </source>
</evidence>
<evidence type="ECO:0000256" key="1">
    <source>
        <dbReference type="ARBA" id="ARBA00001946"/>
    </source>
</evidence>
<dbReference type="CDD" id="cd02000">
    <property type="entry name" value="TPP_E1_PDC_ADC_BCADC"/>
    <property type="match status" value="1"/>
</dbReference>
<comment type="caution">
    <text evidence="7">The sequence shown here is derived from an EMBL/GenBank/DDBJ whole genome shotgun (WGS) entry which is preliminary data.</text>
</comment>
<comment type="cofactor">
    <cofactor evidence="2">
        <name>thiamine diphosphate</name>
        <dbReference type="ChEBI" id="CHEBI:58937"/>
    </cofactor>
</comment>
<reference evidence="7 8" key="1">
    <citation type="submission" date="2016-01" db="EMBL/GenBank/DDBJ databases">
        <title>The new phylogeny of the genus Mycobacterium.</title>
        <authorList>
            <person name="Tarcisio F."/>
            <person name="Conor M."/>
            <person name="Antonella G."/>
            <person name="Elisabetta G."/>
            <person name="Giulia F.S."/>
            <person name="Sara T."/>
            <person name="Anna F."/>
            <person name="Clotilde B."/>
            <person name="Roberto B."/>
            <person name="Veronica D.S."/>
            <person name="Fabio R."/>
            <person name="Monica P."/>
            <person name="Olivier J."/>
            <person name="Enrico T."/>
            <person name="Nicola S."/>
        </authorList>
    </citation>
    <scope>NUCLEOTIDE SEQUENCE [LARGE SCALE GENOMIC DNA]</scope>
    <source>
        <strain evidence="7 8">DSM 45176</strain>
    </source>
</reference>
<dbReference type="Proteomes" id="UP000193087">
    <property type="component" value="Unassembled WGS sequence"/>
</dbReference>
<dbReference type="GO" id="GO:0000287">
    <property type="term" value="F:magnesium ion binding"/>
    <property type="evidence" value="ECO:0007669"/>
    <property type="project" value="UniProtKB-ARBA"/>
</dbReference>